<accession>A0A7I7QUM6</accession>
<dbReference type="KEGG" id="msei:MSEDJ_41200"/>
<dbReference type="SUPFAM" id="SSF82866">
    <property type="entry name" value="Multidrug efflux transporter AcrB transmembrane domain"/>
    <property type="match status" value="2"/>
</dbReference>
<evidence type="ECO:0000256" key="7">
    <source>
        <dbReference type="SAM" id="MobiDB-lite"/>
    </source>
</evidence>
<evidence type="ECO:0000256" key="5">
    <source>
        <dbReference type="ARBA" id="ARBA00022989"/>
    </source>
</evidence>
<gene>
    <name evidence="10" type="ORF">MSEDJ_41200</name>
</gene>
<feature type="region of interest" description="Disordered" evidence="7">
    <location>
        <begin position="942"/>
        <end position="966"/>
    </location>
</feature>
<evidence type="ECO:0000256" key="4">
    <source>
        <dbReference type="ARBA" id="ARBA00022692"/>
    </source>
</evidence>
<dbReference type="Gene3D" id="1.20.1640.10">
    <property type="entry name" value="Multidrug efflux transporter AcrB transmembrane domain"/>
    <property type="match status" value="2"/>
</dbReference>
<feature type="transmembrane region" description="Helical" evidence="8">
    <location>
        <begin position="327"/>
        <end position="352"/>
    </location>
</feature>
<feature type="transmembrane region" description="Helical" evidence="8">
    <location>
        <begin position="218"/>
        <end position="243"/>
    </location>
</feature>
<keyword evidence="5 8" id="KW-1133">Transmembrane helix</keyword>
<feature type="region of interest" description="Disordered" evidence="7">
    <location>
        <begin position="646"/>
        <end position="665"/>
    </location>
</feature>
<feature type="transmembrane region" description="Helical" evidence="8">
    <location>
        <begin position="820"/>
        <end position="840"/>
    </location>
</feature>
<dbReference type="FunFam" id="1.20.1640.10:FF:000020">
    <property type="entry name" value="Transmembrane transport protein MmpL10"/>
    <property type="match status" value="1"/>
</dbReference>
<dbReference type="PANTHER" id="PTHR33406:SF6">
    <property type="entry name" value="MEMBRANE PROTEIN YDGH-RELATED"/>
    <property type="match status" value="1"/>
</dbReference>
<feature type="transmembrane region" description="Helical" evidence="8">
    <location>
        <begin position="373"/>
        <end position="395"/>
    </location>
</feature>
<sequence length="966" mass="105601">MSDLRTDRRARVPRFLRLFCVPVLLAWLALTALVNVIVPQLEVVGAANSTSLTPNDAPSLQATQLVGKLFDEYDSNSSAMIVLESDKPLDAQDHEYYDGLVADLRKDTTHIQHIQDLWGDPLTSSGSQSADNLSAYVQLYIAGNQGETLANESVEAVRDIVAAHPPPPGLTVYVTGAGPLNSDQQHAGDKSLQLVTALTFVVIVTMLLLVYRSIVTVLIVLLTVVLELAIARGVVAFLGYHHIIELSTFAVNLLTLLAIAAATDYAIFLVGRYHEARNLGDSREDAFYVMYHGTAHVIMGSGLTIAGATLCLHFTRLPYFQSLGIPLAIGMFVVTMAALTLAPALMTIASRFGLLEPKRETRNRGWRRIGTAVVRWPGPILLASLAVTLVGLLALPSYATSYDDKKYLPADVEANIGYAAASKHFPQARLNPEVLMLVADHDLRNSTDMLIVDRVAKDVFHLPGIARVQTITRPLGTPIEGSSIPYIVGQQGVNQKLGQSYAQQRTADLLVQAADINNSIDILRQQLTLQSQSANAQQEQTDLLKQTVVVTNDLRDKIANFDDFFRPIRSYFYWEPHCYDIPVCYTIRSLFDALDGISELSDLLGQTTASLDKINALQPKLLALLPPQIATQERNRDQIMTNYATQEGQQSLQDRQQSDPNAIGRAFDDSKIDDSFYLPPEVFDNPDFKRGLKQFVSPDGKAVRFIISHQGDPATPEGISHIEQIKNAAFEAIKGTPLETSKIYLGGTAATYKDMRDGSNYDLVIAAISAICLIFIIMLIITRAAVAALVIVGTVVLSLAASFGLSVLLWQHIIGLELHWLVLAMSVIILLAVGSDYNLLLVSRFKEERDAGLNTGIIRAIAGSGSVVTSAGLVFAFTMMSFAISDLKVMAQVGTTIGLGLLVDTLVIRSFMTPSIAALLGRWFWWPLNVRQRPDRRTRELALAAKGTPSGRHTAQDAPDERDPLE</sequence>
<evidence type="ECO:0000259" key="9">
    <source>
        <dbReference type="Pfam" id="PF03176"/>
    </source>
</evidence>
<feature type="transmembrane region" description="Helical" evidence="8">
    <location>
        <begin position="249"/>
        <end position="270"/>
    </location>
</feature>
<evidence type="ECO:0000256" key="2">
    <source>
        <dbReference type="ARBA" id="ARBA00010157"/>
    </source>
</evidence>
<feature type="compositionally biased region" description="Polar residues" evidence="7">
    <location>
        <begin position="646"/>
        <end position="660"/>
    </location>
</feature>
<name>A0A7I7QUM6_9MYCO</name>
<keyword evidence="3" id="KW-1003">Cell membrane</keyword>
<organism evidence="10 11">
    <name type="scientific">Mycolicibacterium sediminis</name>
    <dbReference type="NCBI Taxonomy" id="1286180"/>
    <lineage>
        <taxon>Bacteria</taxon>
        <taxon>Bacillati</taxon>
        <taxon>Actinomycetota</taxon>
        <taxon>Actinomycetes</taxon>
        <taxon>Mycobacteriales</taxon>
        <taxon>Mycobacteriaceae</taxon>
        <taxon>Mycolicibacterium</taxon>
    </lineage>
</organism>
<feature type="transmembrane region" description="Helical" evidence="8">
    <location>
        <begin position="291"/>
        <end position="315"/>
    </location>
</feature>
<dbReference type="AlphaFoldDB" id="A0A7I7QUM6"/>
<feature type="domain" description="Membrane transport protein MMPL" evidence="9">
    <location>
        <begin position="604"/>
        <end position="934"/>
    </location>
</feature>
<keyword evidence="11" id="KW-1185">Reference proteome</keyword>
<dbReference type="Pfam" id="PF03176">
    <property type="entry name" value="MMPL"/>
    <property type="match status" value="2"/>
</dbReference>
<dbReference type="EMBL" id="AP022588">
    <property type="protein sequence ID" value="BBY30024.1"/>
    <property type="molecule type" value="Genomic_DNA"/>
</dbReference>
<evidence type="ECO:0000256" key="6">
    <source>
        <dbReference type="ARBA" id="ARBA00023136"/>
    </source>
</evidence>
<dbReference type="GO" id="GO:0005886">
    <property type="term" value="C:plasma membrane"/>
    <property type="evidence" value="ECO:0007669"/>
    <property type="project" value="UniProtKB-SubCell"/>
</dbReference>
<evidence type="ECO:0000256" key="1">
    <source>
        <dbReference type="ARBA" id="ARBA00004651"/>
    </source>
</evidence>
<feature type="domain" description="Membrane transport protein MMPL" evidence="9">
    <location>
        <begin position="52"/>
        <end position="380"/>
    </location>
</feature>
<dbReference type="Proteomes" id="UP000467193">
    <property type="component" value="Chromosome"/>
</dbReference>
<reference evidence="10 11" key="1">
    <citation type="journal article" date="2019" name="Emerg. Microbes Infect.">
        <title>Comprehensive subspecies identification of 175 nontuberculous mycobacteria species based on 7547 genomic profiles.</title>
        <authorList>
            <person name="Matsumoto Y."/>
            <person name="Kinjo T."/>
            <person name="Motooka D."/>
            <person name="Nabeya D."/>
            <person name="Jung N."/>
            <person name="Uechi K."/>
            <person name="Horii T."/>
            <person name="Iida T."/>
            <person name="Fujita J."/>
            <person name="Nakamura S."/>
        </authorList>
    </citation>
    <scope>NUCLEOTIDE SEQUENCE [LARGE SCALE GENOMIC DNA]</scope>
    <source>
        <strain evidence="10 11">JCM 17899</strain>
    </source>
</reference>
<keyword evidence="6 8" id="KW-0472">Membrane</keyword>
<feature type="transmembrane region" description="Helical" evidence="8">
    <location>
        <begin position="861"/>
        <end position="884"/>
    </location>
</feature>
<comment type="similarity">
    <text evidence="2">Belongs to the resistance-nodulation-cell division (RND) (TC 2.A.6) family. MmpL subfamily.</text>
</comment>
<evidence type="ECO:0000256" key="3">
    <source>
        <dbReference type="ARBA" id="ARBA00022475"/>
    </source>
</evidence>
<protein>
    <submittedName>
        <fullName evidence="10">Membrane protein</fullName>
    </submittedName>
</protein>
<dbReference type="InterPro" id="IPR004869">
    <property type="entry name" value="MMPL_dom"/>
</dbReference>
<feature type="transmembrane region" description="Helical" evidence="8">
    <location>
        <begin position="763"/>
        <end position="781"/>
    </location>
</feature>
<feature type="transmembrane region" description="Helical" evidence="8">
    <location>
        <begin position="15"/>
        <end position="38"/>
    </location>
</feature>
<dbReference type="PANTHER" id="PTHR33406">
    <property type="entry name" value="MEMBRANE PROTEIN MJ1562-RELATED"/>
    <property type="match status" value="1"/>
</dbReference>
<dbReference type="InterPro" id="IPR004707">
    <property type="entry name" value="MmpL_fam"/>
</dbReference>
<dbReference type="NCBIfam" id="TIGR00833">
    <property type="entry name" value="actII"/>
    <property type="match status" value="1"/>
</dbReference>
<dbReference type="InterPro" id="IPR050545">
    <property type="entry name" value="Mycobact_MmpL"/>
</dbReference>
<comment type="subcellular location">
    <subcellularLocation>
        <location evidence="1">Cell membrane</location>
        <topology evidence="1">Multi-pass membrane protein</topology>
    </subcellularLocation>
</comment>
<keyword evidence="4 8" id="KW-0812">Transmembrane</keyword>
<proteinExistence type="inferred from homology"/>
<feature type="transmembrane region" description="Helical" evidence="8">
    <location>
        <begin position="192"/>
        <end position="211"/>
    </location>
</feature>
<evidence type="ECO:0000256" key="8">
    <source>
        <dbReference type="SAM" id="Phobius"/>
    </source>
</evidence>
<dbReference type="RefSeq" id="WP_163799214.1">
    <property type="nucleotide sequence ID" value="NZ_AP022588.1"/>
</dbReference>
<evidence type="ECO:0000313" key="11">
    <source>
        <dbReference type="Proteomes" id="UP000467193"/>
    </source>
</evidence>
<evidence type="ECO:0000313" key="10">
    <source>
        <dbReference type="EMBL" id="BBY30024.1"/>
    </source>
</evidence>
<feature type="transmembrane region" description="Helical" evidence="8">
    <location>
        <begin position="788"/>
        <end position="814"/>
    </location>
</feature>
<dbReference type="FunFam" id="1.20.1640.10:FF:000018">
    <property type="entry name" value="Transmembrane transport protein MmpL10"/>
    <property type="match status" value="1"/>
</dbReference>